<protein>
    <submittedName>
        <fullName evidence="2">Uncharacterized protein</fullName>
    </submittedName>
</protein>
<dbReference type="AlphaFoldDB" id="A0A212SFQ1"/>
<proteinExistence type="predicted"/>
<feature type="transmembrane region" description="Helical" evidence="1">
    <location>
        <begin position="55"/>
        <end position="76"/>
    </location>
</feature>
<dbReference type="EMBL" id="FYDG01000037">
    <property type="protein sequence ID" value="SNB84543.1"/>
    <property type="molecule type" value="Genomic_DNA"/>
</dbReference>
<evidence type="ECO:0000256" key="1">
    <source>
        <dbReference type="SAM" id="Phobius"/>
    </source>
</evidence>
<dbReference type="RefSeq" id="WP_141098562.1">
    <property type="nucleotide sequence ID" value="NZ_FYDG01000037.1"/>
</dbReference>
<sequence length="216" mass="24085">MATKKQDAGSTAIASFIAIVILLPFLIVAIFKYLMLKRSFINNKNVVRIVDITRAFNRIIPGLSIVTIIIIVTYSFHQIYIDQHYSDAILSSTIAVIAFIYILTAWRTASAFASGLIGVVIDSDDATLNFPTDGVLRSFSFNVIMNAIIPASREILTLNRIQTYNRQAGKTLIIHGDFGSRAITFSDKLRRDQLISLISGYRRFSDSEYSGEGDYV</sequence>
<name>A0A212SFQ1_RHOAC</name>
<keyword evidence="1" id="KW-0472">Membrane</keyword>
<accession>A0A212SFQ1</accession>
<evidence type="ECO:0000313" key="3">
    <source>
        <dbReference type="Proteomes" id="UP000198418"/>
    </source>
</evidence>
<evidence type="ECO:0000313" key="2">
    <source>
        <dbReference type="EMBL" id="SNB84543.1"/>
    </source>
</evidence>
<organism evidence="2 3">
    <name type="scientific">Rhodoblastus acidophilus</name>
    <name type="common">Rhodopseudomonas acidophila</name>
    <dbReference type="NCBI Taxonomy" id="1074"/>
    <lineage>
        <taxon>Bacteria</taxon>
        <taxon>Pseudomonadati</taxon>
        <taxon>Pseudomonadota</taxon>
        <taxon>Alphaproteobacteria</taxon>
        <taxon>Hyphomicrobiales</taxon>
        <taxon>Rhodoblastaceae</taxon>
        <taxon>Rhodoblastus</taxon>
    </lineage>
</organism>
<feature type="transmembrane region" description="Helical" evidence="1">
    <location>
        <begin position="88"/>
        <end position="106"/>
    </location>
</feature>
<dbReference type="OrthoDB" id="8906258at2"/>
<gene>
    <name evidence="2" type="ORF">SAMN06265338_1372</name>
</gene>
<reference evidence="3" key="1">
    <citation type="submission" date="2017-06" db="EMBL/GenBank/DDBJ databases">
        <authorList>
            <person name="Varghese N."/>
            <person name="Submissions S."/>
        </authorList>
    </citation>
    <scope>NUCLEOTIDE SEQUENCE [LARGE SCALE GENOMIC DNA]</scope>
    <source>
        <strain evidence="3">DSM 137</strain>
    </source>
</reference>
<keyword evidence="3" id="KW-1185">Reference proteome</keyword>
<feature type="transmembrane region" description="Helical" evidence="1">
    <location>
        <begin position="12"/>
        <end position="34"/>
    </location>
</feature>
<dbReference type="Proteomes" id="UP000198418">
    <property type="component" value="Unassembled WGS sequence"/>
</dbReference>
<keyword evidence="1" id="KW-0812">Transmembrane</keyword>
<keyword evidence="1" id="KW-1133">Transmembrane helix</keyword>